<dbReference type="PANTHER" id="PTHR43976">
    <property type="entry name" value="SHORT CHAIN DEHYDROGENASE"/>
    <property type="match status" value="1"/>
</dbReference>
<dbReference type="Gene3D" id="3.40.50.720">
    <property type="entry name" value="NAD(P)-binding Rossmann-like Domain"/>
    <property type="match status" value="1"/>
</dbReference>
<dbReference type="GO" id="GO:0016491">
    <property type="term" value="F:oxidoreductase activity"/>
    <property type="evidence" value="ECO:0007669"/>
    <property type="project" value="UniProtKB-KW"/>
</dbReference>
<comment type="similarity">
    <text evidence="1 3">Belongs to the short-chain dehydrogenases/reductases (SDR) family.</text>
</comment>
<evidence type="ECO:0000313" key="5">
    <source>
        <dbReference type="Proteomes" id="UP000235803"/>
    </source>
</evidence>
<keyword evidence="2" id="KW-0560">Oxidoreductase</keyword>
<dbReference type="SUPFAM" id="SSF51735">
    <property type="entry name" value="NAD(P)-binding Rossmann-fold domains"/>
    <property type="match status" value="1"/>
</dbReference>
<dbReference type="InterPro" id="IPR002347">
    <property type="entry name" value="SDR_fam"/>
</dbReference>
<accession>A0A2N7U221</accession>
<keyword evidence="5" id="KW-1185">Reference proteome</keyword>
<gene>
    <name evidence="4" type="ORF">C1H69_14605</name>
</gene>
<dbReference type="EMBL" id="PNRF01000028">
    <property type="protein sequence ID" value="PMR74470.1"/>
    <property type="molecule type" value="Genomic_DNA"/>
</dbReference>
<dbReference type="PANTHER" id="PTHR43976:SF16">
    <property type="entry name" value="SHORT-CHAIN DEHYDROGENASE_REDUCTASE FAMILY PROTEIN"/>
    <property type="match status" value="1"/>
</dbReference>
<sequence>MSKTWLITGASTGLGRLMTERLLARGDRVVATLRREGVLDELREVHGERLLVLTLDLTDVPGIREVTRQAFAQMGRIDVVVSNAGYGLFGAAEELGDAQIDHQIATNLTGSIQLIRAVLPHLRAQGGGRIVQVSSEGGQKAYPNFSLYHATKWGIEGFVESTAQEVAPFGIDFILVEPGPTATDFASGLVQGTPMDVYDATPAGDIKRALADGSFEIKGDAARTVDAMIAAADEATPSLRLALGSSAYTGIKQALEERLYALEAQRDVAFSADVG</sequence>
<protein>
    <submittedName>
        <fullName evidence="4">Short-chain dehydrogenase/reductase</fullName>
    </submittedName>
</protein>
<name>A0A2N7U221_9GAMM</name>
<comment type="caution">
    <text evidence="4">The sequence shown here is derived from an EMBL/GenBank/DDBJ whole genome shotgun (WGS) entry which is preliminary data.</text>
</comment>
<dbReference type="PRINTS" id="PR00081">
    <property type="entry name" value="GDHRDH"/>
</dbReference>
<evidence type="ECO:0000313" key="4">
    <source>
        <dbReference type="EMBL" id="PMR74470.1"/>
    </source>
</evidence>
<dbReference type="InterPro" id="IPR036291">
    <property type="entry name" value="NAD(P)-bd_dom_sf"/>
</dbReference>
<evidence type="ECO:0000256" key="2">
    <source>
        <dbReference type="ARBA" id="ARBA00023002"/>
    </source>
</evidence>
<organism evidence="4 5">
    <name type="scientific">Billgrantia endophytica</name>
    <dbReference type="NCBI Taxonomy" id="2033802"/>
    <lineage>
        <taxon>Bacteria</taxon>
        <taxon>Pseudomonadati</taxon>
        <taxon>Pseudomonadota</taxon>
        <taxon>Gammaproteobacteria</taxon>
        <taxon>Oceanospirillales</taxon>
        <taxon>Halomonadaceae</taxon>
        <taxon>Billgrantia</taxon>
    </lineage>
</organism>
<dbReference type="NCBIfam" id="NF005065">
    <property type="entry name" value="PRK06482.1"/>
    <property type="match status" value="1"/>
</dbReference>
<reference evidence="4 5" key="1">
    <citation type="submission" date="2018-01" db="EMBL/GenBank/DDBJ databases">
        <title>Halomonas endophytica sp. nov., isolated from storage liquid in the stems of Populus euphratica.</title>
        <authorList>
            <person name="Chen C."/>
        </authorList>
    </citation>
    <scope>NUCLEOTIDE SEQUENCE [LARGE SCALE GENOMIC DNA]</scope>
    <source>
        <strain evidence="4 5">MC28</strain>
    </source>
</reference>
<dbReference type="RefSeq" id="WP_102654107.1">
    <property type="nucleotide sequence ID" value="NZ_PNRF01000028.1"/>
</dbReference>
<dbReference type="Pfam" id="PF00106">
    <property type="entry name" value="adh_short"/>
    <property type="match status" value="1"/>
</dbReference>
<dbReference type="InterPro" id="IPR051911">
    <property type="entry name" value="SDR_oxidoreductase"/>
</dbReference>
<evidence type="ECO:0000256" key="3">
    <source>
        <dbReference type="RuleBase" id="RU000363"/>
    </source>
</evidence>
<proteinExistence type="inferred from homology"/>
<evidence type="ECO:0000256" key="1">
    <source>
        <dbReference type="ARBA" id="ARBA00006484"/>
    </source>
</evidence>
<dbReference type="AlphaFoldDB" id="A0A2N7U221"/>
<dbReference type="Proteomes" id="UP000235803">
    <property type="component" value="Unassembled WGS sequence"/>
</dbReference>
<dbReference type="OrthoDB" id="9775296at2"/>
<dbReference type="PRINTS" id="PR00080">
    <property type="entry name" value="SDRFAMILY"/>
</dbReference>